<dbReference type="EMBL" id="JAGRRH010000026">
    <property type="protein sequence ID" value="KAG7341108.1"/>
    <property type="molecule type" value="Genomic_DNA"/>
</dbReference>
<name>A0A9K3KCM8_9STRA</name>
<feature type="compositionally biased region" description="Pro residues" evidence="1">
    <location>
        <begin position="1"/>
        <end position="13"/>
    </location>
</feature>
<sequence>MSSSSSPPPPPPSSSSTDQSKESTNTNRTSNINKTKKKKKTQGVYVRPSGAIERGSGFFVPGLEGPRVRLVFGTVLIVLTAINHVLMTEQAGYNLNNVNVNDVMNNFSFQETLAVGYSLLILFQALIEYVKEQRSLQVETTATRRADSDNDNTTNGPVLKQEWSTLTTIVDDTLRSKIQWVATAYMSMTPTQEIMLLSLPSSSSRDLSSNKTQQSDDGTILYRLGPESKQTATTRSPETISEGVHAAINELSQSKGGRISLPLTHPAVQALVLLNTTAPTTPTTPTPSTTTTAEDSTTSKSSTPSASTLPPRTVILQRINDTQCWMVVSNQLLASYTSGDLKWLGQMANYVVTS</sequence>
<proteinExistence type="predicted"/>
<reference evidence="2" key="2">
    <citation type="submission" date="2021-04" db="EMBL/GenBank/DDBJ databases">
        <authorList>
            <person name="Podell S."/>
        </authorList>
    </citation>
    <scope>NUCLEOTIDE SEQUENCE</scope>
    <source>
        <strain evidence="2">Hildebrandi</strain>
    </source>
</reference>
<dbReference type="Proteomes" id="UP000693970">
    <property type="component" value="Unassembled WGS sequence"/>
</dbReference>
<organism evidence="2 3">
    <name type="scientific">Nitzschia inconspicua</name>
    <dbReference type="NCBI Taxonomy" id="303405"/>
    <lineage>
        <taxon>Eukaryota</taxon>
        <taxon>Sar</taxon>
        <taxon>Stramenopiles</taxon>
        <taxon>Ochrophyta</taxon>
        <taxon>Bacillariophyta</taxon>
        <taxon>Bacillariophyceae</taxon>
        <taxon>Bacillariophycidae</taxon>
        <taxon>Bacillariales</taxon>
        <taxon>Bacillariaceae</taxon>
        <taxon>Nitzschia</taxon>
    </lineage>
</organism>
<comment type="caution">
    <text evidence="2">The sequence shown here is derived from an EMBL/GenBank/DDBJ whole genome shotgun (WGS) entry which is preliminary data.</text>
</comment>
<evidence type="ECO:0000313" key="2">
    <source>
        <dbReference type="EMBL" id="KAG7341108.1"/>
    </source>
</evidence>
<evidence type="ECO:0000313" key="3">
    <source>
        <dbReference type="Proteomes" id="UP000693970"/>
    </source>
</evidence>
<feature type="region of interest" description="Disordered" evidence="1">
    <location>
        <begin position="1"/>
        <end position="44"/>
    </location>
</feature>
<keyword evidence="3" id="KW-1185">Reference proteome</keyword>
<feature type="compositionally biased region" description="Low complexity" evidence="1">
    <location>
        <begin position="24"/>
        <end position="33"/>
    </location>
</feature>
<protein>
    <submittedName>
        <fullName evidence="2">Uncharacterized protein</fullName>
    </submittedName>
</protein>
<gene>
    <name evidence="2" type="ORF">IV203_023059</name>
</gene>
<dbReference type="OrthoDB" id="44224at2759"/>
<feature type="region of interest" description="Disordered" evidence="1">
    <location>
        <begin position="276"/>
        <end position="311"/>
    </location>
</feature>
<accession>A0A9K3KCM8</accession>
<evidence type="ECO:0000256" key="1">
    <source>
        <dbReference type="SAM" id="MobiDB-lite"/>
    </source>
</evidence>
<reference evidence="2" key="1">
    <citation type="journal article" date="2021" name="Sci. Rep.">
        <title>Diploid genomic architecture of Nitzschia inconspicua, an elite biomass production diatom.</title>
        <authorList>
            <person name="Oliver A."/>
            <person name="Podell S."/>
            <person name="Pinowska A."/>
            <person name="Traller J.C."/>
            <person name="Smith S.R."/>
            <person name="McClure R."/>
            <person name="Beliaev A."/>
            <person name="Bohutskyi P."/>
            <person name="Hill E.A."/>
            <person name="Rabines A."/>
            <person name="Zheng H."/>
            <person name="Allen L.Z."/>
            <person name="Kuo A."/>
            <person name="Grigoriev I.V."/>
            <person name="Allen A.E."/>
            <person name="Hazlebeck D."/>
            <person name="Allen E.E."/>
        </authorList>
    </citation>
    <scope>NUCLEOTIDE SEQUENCE</scope>
    <source>
        <strain evidence="2">Hildebrandi</strain>
    </source>
</reference>
<dbReference type="AlphaFoldDB" id="A0A9K3KCM8"/>